<name>A0ABN7WEI7_GIGMA</name>
<gene>
    <name evidence="2" type="ORF">GMARGA_LOCUS29908</name>
</gene>
<feature type="chain" id="PRO_5047239402" evidence="1">
    <location>
        <begin position="25"/>
        <end position="189"/>
    </location>
</feature>
<evidence type="ECO:0000256" key="1">
    <source>
        <dbReference type="SAM" id="SignalP"/>
    </source>
</evidence>
<dbReference type="EMBL" id="CAJVQB010041070">
    <property type="protein sequence ID" value="CAG8829138.1"/>
    <property type="molecule type" value="Genomic_DNA"/>
</dbReference>
<proteinExistence type="predicted"/>
<dbReference type="SUPFAM" id="SSF52266">
    <property type="entry name" value="SGNH hydrolase"/>
    <property type="match status" value="1"/>
</dbReference>
<protein>
    <submittedName>
        <fullName evidence="2">5180_t:CDS:1</fullName>
    </submittedName>
</protein>
<accession>A0ABN7WEI7</accession>
<dbReference type="Proteomes" id="UP000789901">
    <property type="component" value="Unassembled WGS sequence"/>
</dbReference>
<reference evidence="2 3" key="1">
    <citation type="submission" date="2021-06" db="EMBL/GenBank/DDBJ databases">
        <authorList>
            <person name="Kallberg Y."/>
            <person name="Tangrot J."/>
            <person name="Rosling A."/>
        </authorList>
    </citation>
    <scope>NUCLEOTIDE SEQUENCE [LARGE SCALE GENOMIC DNA]</scope>
    <source>
        <strain evidence="2 3">120-4 pot B 10/14</strain>
    </source>
</reference>
<feature type="non-terminal residue" evidence="2">
    <location>
        <position position="189"/>
    </location>
</feature>
<dbReference type="Gene3D" id="3.40.50.1110">
    <property type="entry name" value="SGNH hydrolase"/>
    <property type="match status" value="1"/>
</dbReference>
<keyword evidence="3" id="KW-1185">Reference proteome</keyword>
<evidence type="ECO:0000313" key="3">
    <source>
        <dbReference type="Proteomes" id="UP000789901"/>
    </source>
</evidence>
<keyword evidence="1" id="KW-0732">Signal</keyword>
<evidence type="ECO:0000313" key="2">
    <source>
        <dbReference type="EMBL" id="CAG8829138.1"/>
    </source>
</evidence>
<feature type="signal peptide" evidence="1">
    <location>
        <begin position="1"/>
        <end position="24"/>
    </location>
</feature>
<comment type="caution">
    <text evidence="2">The sequence shown here is derived from an EMBL/GenBank/DDBJ whole genome shotgun (WGS) entry which is preliminary data.</text>
</comment>
<sequence length="189" mass="21451">MLAGKTSFLFIILLLLCLPLELYAKSKGSNQTYYIAVGDSFAYGVRDSDDVPPRCYAYTDALYERLKENIPNFEFRKKHFAKGGVTTTSIITNQLLNATKFMKSHSGLIKFVTINIGRNDFEAGGEGAQYAATTYFDTFPYHDLLADRLIDLYTENGFKVVDLRQIITNDTICNYTHWCKHHNGHPNVI</sequence>
<dbReference type="InterPro" id="IPR036514">
    <property type="entry name" value="SGNH_hydro_sf"/>
</dbReference>
<organism evidence="2 3">
    <name type="scientific">Gigaspora margarita</name>
    <dbReference type="NCBI Taxonomy" id="4874"/>
    <lineage>
        <taxon>Eukaryota</taxon>
        <taxon>Fungi</taxon>
        <taxon>Fungi incertae sedis</taxon>
        <taxon>Mucoromycota</taxon>
        <taxon>Glomeromycotina</taxon>
        <taxon>Glomeromycetes</taxon>
        <taxon>Diversisporales</taxon>
        <taxon>Gigasporaceae</taxon>
        <taxon>Gigaspora</taxon>
    </lineage>
</organism>